<feature type="transmembrane region" description="Helical" evidence="1">
    <location>
        <begin position="215"/>
        <end position="236"/>
    </location>
</feature>
<dbReference type="Proteomes" id="UP000250780">
    <property type="component" value="Unassembled WGS sequence"/>
</dbReference>
<dbReference type="Pfam" id="PF12794">
    <property type="entry name" value="MscS_TM"/>
    <property type="match status" value="1"/>
</dbReference>
<keyword evidence="1" id="KW-1133">Transmembrane helix</keyword>
<protein>
    <submittedName>
        <fullName evidence="3">Mechanosensitive ion channel family protein</fullName>
    </submittedName>
</protein>
<evidence type="ECO:0000259" key="2">
    <source>
        <dbReference type="Pfam" id="PF12794"/>
    </source>
</evidence>
<evidence type="ECO:0000313" key="3">
    <source>
        <dbReference type="EMBL" id="SPX12586.1"/>
    </source>
</evidence>
<feature type="transmembrane region" description="Helical" evidence="1">
    <location>
        <begin position="299"/>
        <end position="317"/>
    </location>
</feature>
<evidence type="ECO:0000313" key="4">
    <source>
        <dbReference type="Proteomes" id="UP000250780"/>
    </source>
</evidence>
<feature type="domain" description="Mechanosensitive ion channel inner membrane" evidence="2">
    <location>
        <begin position="2"/>
        <end position="322"/>
    </location>
</feature>
<reference evidence="3 4" key="1">
    <citation type="submission" date="2018-06" db="EMBL/GenBank/DDBJ databases">
        <authorList>
            <consortium name="Pathogen Informatics"/>
            <person name="Doyle S."/>
        </authorList>
    </citation>
    <scope>NUCLEOTIDE SEQUENCE [LARGE SCALE GENOMIC DNA]</scope>
    <source>
        <strain evidence="3 4">NCTC9073</strain>
    </source>
</reference>
<keyword evidence="1" id="KW-0472">Membrane</keyword>
<feature type="transmembrane region" description="Helical" evidence="1">
    <location>
        <begin position="40"/>
        <end position="61"/>
    </location>
</feature>
<feature type="transmembrane region" description="Helical" evidence="1">
    <location>
        <begin position="147"/>
        <end position="167"/>
    </location>
</feature>
<name>A0A2X1N1C9_ECOLX</name>
<proteinExistence type="predicted"/>
<gene>
    <name evidence="3" type="primary">yjeP_4</name>
    <name evidence="3" type="ORF">NCTC9073_03960</name>
</gene>
<dbReference type="InterPro" id="IPR025692">
    <property type="entry name" value="MscS_IM_dom1"/>
</dbReference>
<sequence length="412" mass="45818">MILVGCSIYSRRYFTRFLERSAAKVGKVTQDHFWLTLRTLFWSILVASPLPVLWMTLGYGLREAWPYPLAVAIGDGVTATVPLLWVVMICATFARPNGLFIAHFGWPRERVSRGMRYYLMSIGLIVPLIMALMMFDNLDDREFSGSLGRLCFILICGALAVVTLSLKKAGIPLYLNKEGSGDNITNHMLWNMMIGAPLVAILASAVGYLATAQALLARLETSVAIWFLLLVVYHVIRRWMLIQRRRLAFDRAKHRRAEMLAQRARGEEEAHHHSSPEGAIEVDESEVDLDAISAQSLRLVRSILMLIALLSVIVLWSEIHSASASSKIFAVGCHLHGTGRRKSGANYPRCGADCHSGVYHHHAAGAQLARAAGTGDFAAPGFNAGYGLRHHHHHQISADADWRAGRLLNDWY</sequence>
<evidence type="ECO:0000256" key="1">
    <source>
        <dbReference type="SAM" id="Phobius"/>
    </source>
</evidence>
<feature type="transmembrane region" description="Helical" evidence="1">
    <location>
        <begin position="67"/>
        <end position="94"/>
    </location>
</feature>
<organism evidence="3 4">
    <name type="scientific">Escherichia coli</name>
    <dbReference type="NCBI Taxonomy" id="562"/>
    <lineage>
        <taxon>Bacteria</taxon>
        <taxon>Pseudomonadati</taxon>
        <taxon>Pseudomonadota</taxon>
        <taxon>Gammaproteobacteria</taxon>
        <taxon>Enterobacterales</taxon>
        <taxon>Enterobacteriaceae</taxon>
        <taxon>Escherichia</taxon>
    </lineage>
</organism>
<feature type="transmembrane region" description="Helical" evidence="1">
    <location>
        <begin position="115"/>
        <end position="135"/>
    </location>
</feature>
<feature type="transmembrane region" description="Helical" evidence="1">
    <location>
        <begin position="188"/>
        <end position="209"/>
    </location>
</feature>
<keyword evidence="1" id="KW-0812">Transmembrane</keyword>
<dbReference type="EMBL" id="UASD01000008">
    <property type="protein sequence ID" value="SPX12586.1"/>
    <property type="molecule type" value="Genomic_DNA"/>
</dbReference>
<accession>A0A2X1N1C9</accession>
<dbReference type="AlphaFoldDB" id="A0A2X1N1C9"/>